<organism evidence="3 4">
    <name type="scientific">Lactarius akahatsu</name>
    <dbReference type="NCBI Taxonomy" id="416441"/>
    <lineage>
        <taxon>Eukaryota</taxon>
        <taxon>Fungi</taxon>
        <taxon>Dikarya</taxon>
        <taxon>Basidiomycota</taxon>
        <taxon>Agaricomycotina</taxon>
        <taxon>Agaricomycetes</taxon>
        <taxon>Russulales</taxon>
        <taxon>Russulaceae</taxon>
        <taxon>Lactarius</taxon>
    </lineage>
</organism>
<feature type="compositionally biased region" description="Polar residues" evidence="1">
    <location>
        <begin position="494"/>
        <end position="504"/>
    </location>
</feature>
<dbReference type="EMBL" id="JAKELL010000180">
    <property type="protein sequence ID" value="KAH8979233.1"/>
    <property type="molecule type" value="Genomic_DNA"/>
</dbReference>
<feature type="region of interest" description="Disordered" evidence="1">
    <location>
        <begin position="463"/>
        <end position="504"/>
    </location>
</feature>
<feature type="transmembrane region" description="Helical" evidence="2">
    <location>
        <begin position="162"/>
        <end position="181"/>
    </location>
</feature>
<feature type="region of interest" description="Disordered" evidence="1">
    <location>
        <begin position="329"/>
        <end position="374"/>
    </location>
</feature>
<evidence type="ECO:0000313" key="4">
    <source>
        <dbReference type="Proteomes" id="UP001201163"/>
    </source>
</evidence>
<feature type="compositionally biased region" description="Polar residues" evidence="1">
    <location>
        <begin position="354"/>
        <end position="374"/>
    </location>
</feature>
<name>A0AAD4L889_9AGAM</name>
<keyword evidence="4" id="KW-1185">Reference proteome</keyword>
<feature type="compositionally biased region" description="Polar residues" evidence="1">
    <location>
        <begin position="331"/>
        <end position="345"/>
    </location>
</feature>
<comment type="caution">
    <text evidence="3">The sequence shown here is derived from an EMBL/GenBank/DDBJ whole genome shotgun (WGS) entry which is preliminary data.</text>
</comment>
<evidence type="ECO:0000256" key="2">
    <source>
        <dbReference type="SAM" id="Phobius"/>
    </source>
</evidence>
<reference evidence="3" key="1">
    <citation type="submission" date="2022-01" db="EMBL/GenBank/DDBJ databases">
        <title>Comparative genomics reveals a dynamic genome evolution in the ectomycorrhizal milk-cap (Lactarius) mushrooms.</title>
        <authorList>
            <consortium name="DOE Joint Genome Institute"/>
            <person name="Lebreton A."/>
            <person name="Tang N."/>
            <person name="Kuo A."/>
            <person name="LaButti K."/>
            <person name="Drula E."/>
            <person name="Barry K."/>
            <person name="Clum A."/>
            <person name="Lipzen A."/>
            <person name="Mousain D."/>
            <person name="Ng V."/>
            <person name="Wang R."/>
            <person name="Wang X."/>
            <person name="Dai Y."/>
            <person name="Henrissat B."/>
            <person name="Grigoriev I.V."/>
            <person name="Guerin-Laguette A."/>
            <person name="Yu F."/>
            <person name="Martin F.M."/>
        </authorList>
    </citation>
    <scope>NUCLEOTIDE SEQUENCE</scope>
    <source>
        <strain evidence="3">QP</strain>
    </source>
</reference>
<evidence type="ECO:0000256" key="1">
    <source>
        <dbReference type="SAM" id="MobiDB-lite"/>
    </source>
</evidence>
<feature type="transmembrane region" description="Helical" evidence="2">
    <location>
        <begin position="201"/>
        <end position="219"/>
    </location>
</feature>
<keyword evidence="2" id="KW-0812">Transmembrane</keyword>
<keyword evidence="2" id="KW-0472">Membrane</keyword>
<feature type="compositionally biased region" description="Basic and acidic residues" evidence="1">
    <location>
        <begin position="477"/>
        <end position="490"/>
    </location>
</feature>
<feature type="transmembrane region" description="Helical" evidence="2">
    <location>
        <begin position="68"/>
        <end position="90"/>
    </location>
</feature>
<proteinExistence type="predicted"/>
<protein>
    <submittedName>
        <fullName evidence="3">Uncharacterized protein</fullName>
    </submittedName>
</protein>
<dbReference type="Proteomes" id="UP001201163">
    <property type="component" value="Unassembled WGS sequence"/>
</dbReference>
<feature type="transmembrane region" description="Helical" evidence="2">
    <location>
        <begin position="128"/>
        <end position="150"/>
    </location>
</feature>
<evidence type="ECO:0000313" key="3">
    <source>
        <dbReference type="EMBL" id="KAH8979233.1"/>
    </source>
</evidence>
<keyword evidence="2" id="KW-1133">Transmembrane helix</keyword>
<sequence>MPKRDVALNYTHDGGYPTNPYLSYRPVFARSLPIQILINGITLTLVCILLVQLLFTAPYHIRLARVNFFLQLSAAVVLLASEIASLTLLLNDTMRQSQNWPFMLEYIAFDLPPLNDPRIEAGWSQGALITWLFMNALVSALTQITHIQFLSLMYPSRLEAQLIFVLLGPLAILAAGMQLAPLHPSQQFNNLASAVRNVCNATLSILFTLSLGIWGFVVNRKQAWRTDGGTAAFGAGAILLALAYTALTISYIPSRDQFEWVPGLTGAVILWQSFFGWWWWVGAGMGIGEVGEWLRRSEKRRKRRATRDARRKEHKERFRGAWNAIAGGGRATTSAVEKAPSSTTAVMRGRGSDTDSLPASSQSGDTSTRGQNDTQINGKYWPWSLAQRAYRYVCNAHVSAARRRAMERAEHIREVFGVDGPPADVPANAGWGLGSFGVREREREAAGAAYEMEGAERLIRHTQSRGTEGVVVEEEERTERTTRREREPQHRQPGANQTPEETNSSLWWWGPLRRWRHQDTTEYAER</sequence>
<feature type="transmembrane region" description="Helical" evidence="2">
    <location>
        <begin position="231"/>
        <end position="254"/>
    </location>
</feature>
<dbReference type="AlphaFoldDB" id="A0AAD4L889"/>
<gene>
    <name evidence="3" type="ORF">EDB92DRAFT_1905408</name>
</gene>
<accession>A0AAD4L889</accession>
<feature type="transmembrane region" description="Helical" evidence="2">
    <location>
        <begin position="32"/>
        <end position="56"/>
    </location>
</feature>